<evidence type="ECO:0000313" key="2">
    <source>
        <dbReference type="EMBL" id="MFD2173046.1"/>
    </source>
</evidence>
<dbReference type="SUPFAM" id="SSF55785">
    <property type="entry name" value="PYP-like sensor domain (PAS domain)"/>
    <property type="match status" value="2"/>
</dbReference>
<reference evidence="3" key="1">
    <citation type="journal article" date="2019" name="Int. J. Syst. Evol. Microbiol.">
        <title>The Global Catalogue of Microorganisms (GCM) 10K type strain sequencing project: providing services to taxonomists for standard genome sequencing and annotation.</title>
        <authorList>
            <consortium name="The Broad Institute Genomics Platform"/>
            <consortium name="The Broad Institute Genome Sequencing Center for Infectious Disease"/>
            <person name="Wu L."/>
            <person name="Ma J."/>
        </authorList>
    </citation>
    <scope>NUCLEOTIDE SEQUENCE [LARGE SCALE GENOMIC DNA]</scope>
    <source>
        <strain evidence="3">CCUG 55131</strain>
    </source>
</reference>
<evidence type="ECO:0000256" key="1">
    <source>
        <dbReference type="SAM" id="Phobius"/>
    </source>
</evidence>
<dbReference type="Pfam" id="PF12860">
    <property type="entry name" value="PAS_7"/>
    <property type="match status" value="1"/>
</dbReference>
<sequence>MQMDVFQAIVIAVTSVGSAFLALVLITFLLARPGRAVASPAIYPVLEQTVFLFDDQDLVDATAPARTLLEAAPMGVSDWARLCAFAAPRFEGFVATMAKLADHGHVEMRARPEPGRAQGLKLLAEDVNGLARITFIDPEAEGKGLLVDGLSQRALEDELEELRQTLDRAPALVWREDETGVLTWANRAYVLRAEVFDAGEEAPVWPLPKLFDIDPPGQVTGPRRLRLEDTLTGEQSWFECHSYPLERGALHFALPADATIRAEKALRDFVQTLSKTFADLPIGLAVFDRQRQLQIFNPALIDLTQLGAEFLSRRPTLYAFLDRLREARMMPEPKDYRSWRLKMSELEQAAVAGFHSETWMLPSGQTYRVTGRPHPDGAVAFLFEDISAEISLSRRFRAELEQGQDVLDMMSEAVAVFQPSGEMTISNAGYERLWGVSSASSLGGQNIHEAVRHWQAQCEPNEIWARARAFFTRTASNVPFEAEVVRRIDGERIICRFAPMAGGAMLASFTPGNRALLAPRPLAEAEVELALS</sequence>
<proteinExistence type="predicted"/>
<dbReference type="RefSeq" id="WP_377386903.1">
    <property type="nucleotide sequence ID" value="NZ_JBHUIX010000003.1"/>
</dbReference>
<protein>
    <submittedName>
        <fullName evidence="2">PAS-domain containing protein</fullName>
    </submittedName>
</protein>
<name>A0ABW5A5D5_9RHOB</name>
<dbReference type="EMBL" id="JBHUIX010000003">
    <property type="protein sequence ID" value="MFD2173046.1"/>
    <property type="molecule type" value="Genomic_DNA"/>
</dbReference>
<organism evidence="2 3">
    <name type="scientific">Rhodobacter lacus</name>
    <dbReference type="NCBI Taxonomy" id="1641972"/>
    <lineage>
        <taxon>Bacteria</taxon>
        <taxon>Pseudomonadati</taxon>
        <taxon>Pseudomonadota</taxon>
        <taxon>Alphaproteobacteria</taxon>
        <taxon>Rhodobacterales</taxon>
        <taxon>Rhodobacter group</taxon>
        <taxon>Rhodobacter</taxon>
    </lineage>
</organism>
<dbReference type="Gene3D" id="3.30.450.20">
    <property type="entry name" value="PAS domain"/>
    <property type="match status" value="1"/>
</dbReference>
<evidence type="ECO:0000313" key="3">
    <source>
        <dbReference type="Proteomes" id="UP001597413"/>
    </source>
</evidence>
<comment type="caution">
    <text evidence="2">The sequence shown here is derived from an EMBL/GenBank/DDBJ whole genome shotgun (WGS) entry which is preliminary data.</text>
</comment>
<accession>A0ABW5A5D5</accession>
<keyword evidence="1" id="KW-0812">Transmembrane</keyword>
<keyword evidence="1" id="KW-1133">Transmembrane helix</keyword>
<keyword evidence="1" id="KW-0472">Membrane</keyword>
<keyword evidence="3" id="KW-1185">Reference proteome</keyword>
<dbReference type="InterPro" id="IPR035965">
    <property type="entry name" value="PAS-like_dom_sf"/>
</dbReference>
<feature type="transmembrane region" description="Helical" evidence="1">
    <location>
        <begin position="6"/>
        <end position="31"/>
    </location>
</feature>
<dbReference type="Proteomes" id="UP001597413">
    <property type="component" value="Unassembled WGS sequence"/>
</dbReference>
<gene>
    <name evidence="2" type="ORF">ACFSM0_02960</name>
</gene>